<feature type="region of interest" description="Disordered" evidence="1">
    <location>
        <begin position="293"/>
        <end position="316"/>
    </location>
</feature>
<gene>
    <name evidence="2" type="ORF">ECRASSUSDP1_LOCUS1857</name>
</gene>
<proteinExistence type="predicted"/>
<keyword evidence="3" id="KW-1185">Reference proteome</keyword>
<dbReference type="Proteomes" id="UP001295684">
    <property type="component" value="Unassembled WGS sequence"/>
</dbReference>
<dbReference type="EMBL" id="CAMPGE010001753">
    <property type="protein sequence ID" value="CAI2360553.1"/>
    <property type="molecule type" value="Genomic_DNA"/>
</dbReference>
<dbReference type="AlphaFoldDB" id="A0AAD1X2D7"/>
<evidence type="ECO:0000313" key="3">
    <source>
        <dbReference type="Proteomes" id="UP001295684"/>
    </source>
</evidence>
<evidence type="ECO:0000256" key="1">
    <source>
        <dbReference type="SAM" id="MobiDB-lite"/>
    </source>
</evidence>
<feature type="region of interest" description="Disordered" evidence="1">
    <location>
        <begin position="616"/>
        <end position="686"/>
    </location>
</feature>
<name>A0AAD1X2D7_EUPCR</name>
<reference evidence="2" key="1">
    <citation type="submission" date="2023-07" db="EMBL/GenBank/DDBJ databases">
        <authorList>
            <consortium name="AG Swart"/>
            <person name="Singh M."/>
            <person name="Singh A."/>
            <person name="Seah K."/>
            <person name="Emmerich C."/>
        </authorList>
    </citation>
    <scope>NUCLEOTIDE SEQUENCE</scope>
    <source>
        <strain evidence="2">DP1</strain>
    </source>
</reference>
<sequence>MSTRENPQRVITQMNNRNGRKFGRNKVVVKRHKKKTNFVTRLVNLFRKCNNDKTINRNQITKIFQHKIRLYRVQKFKINNEIAYVIRYIQYLSTDILFPLYNHKKECFIQLMNAVDKDGKDLSIMTAYKILVENLQKQDSDMTYILIPPMSEEDQKSFFDKFGNNAPLALGRKHLKITRRHFRDPENNNTVDVSDIGIPENEEQKPMSQALRILTRITRKKMKKAFNKLYNNMVNGFVNDEEKKLKAELLFTKLNSIFSKKGDLDKFACFNMMKNLSPGSSKIDNSRVNFKKTQSTNLPNSQEESKGDKNKPVSSQASIWSKVQAMKSSLIEDMLKKEQSNLKNLYPNLDYDSHDYLDSDPEANELDAYLGRRLEKIERSKKYRDALKYGKGADTSIDSKTTSKIVIGEDTEYRYVLESDEGESSDTDSESESEYNESDTPVDRIFSHSFIQQSKGTEKEFSYNDAPQKLQKKKSLKQEINPEDYKKVEKKSSSIKKTEKCIEVEEVKEEGYFHHILDKSEVFSNISAICDHPNTNNLKNIINFNPAHGISFEDDTEFGKDIKNLHLEEFGGEYTDKIDDDSEEFQIKKKTKVVKKDINEIAKDLEKIRDLVMLNGDKGEGDQEDVANDDEIEDYDEEEEKEYEFGEGEYRMEEDELCEGEESEQESSNALPEYNSREISDFITDI</sequence>
<feature type="region of interest" description="Disordered" evidence="1">
    <location>
        <begin position="416"/>
        <end position="443"/>
    </location>
</feature>
<feature type="compositionally biased region" description="Acidic residues" evidence="1">
    <location>
        <begin position="622"/>
        <end position="665"/>
    </location>
</feature>
<organism evidence="2 3">
    <name type="scientific">Euplotes crassus</name>
    <dbReference type="NCBI Taxonomy" id="5936"/>
    <lineage>
        <taxon>Eukaryota</taxon>
        <taxon>Sar</taxon>
        <taxon>Alveolata</taxon>
        <taxon>Ciliophora</taxon>
        <taxon>Intramacronucleata</taxon>
        <taxon>Spirotrichea</taxon>
        <taxon>Hypotrichia</taxon>
        <taxon>Euplotida</taxon>
        <taxon>Euplotidae</taxon>
        <taxon>Moneuplotes</taxon>
    </lineage>
</organism>
<evidence type="ECO:0000313" key="2">
    <source>
        <dbReference type="EMBL" id="CAI2360553.1"/>
    </source>
</evidence>
<accession>A0AAD1X2D7</accession>
<feature type="compositionally biased region" description="Polar residues" evidence="1">
    <location>
        <begin position="293"/>
        <end position="302"/>
    </location>
</feature>
<protein>
    <submittedName>
        <fullName evidence="2">Uncharacterized protein</fullName>
    </submittedName>
</protein>
<feature type="region of interest" description="Disordered" evidence="1">
    <location>
        <begin position="456"/>
        <end position="477"/>
    </location>
</feature>
<feature type="compositionally biased region" description="Acidic residues" evidence="1">
    <location>
        <begin position="418"/>
        <end position="437"/>
    </location>
</feature>
<comment type="caution">
    <text evidence="2">The sequence shown here is derived from an EMBL/GenBank/DDBJ whole genome shotgun (WGS) entry which is preliminary data.</text>
</comment>